<protein>
    <recommendedName>
        <fullName evidence="3">DUF3298 domain-containing protein</fullName>
    </recommendedName>
</protein>
<dbReference type="KEGG" id="hprf:HLPR_03470"/>
<organism evidence="1 2">
    <name type="scientific">Helicovermis profundi</name>
    <dbReference type="NCBI Taxonomy" id="3065157"/>
    <lineage>
        <taxon>Bacteria</taxon>
        <taxon>Bacillati</taxon>
        <taxon>Bacillota</taxon>
        <taxon>Clostridia</taxon>
        <taxon>Helicovermis</taxon>
    </lineage>
</organism>
<dbReference type="EMBL" id="AP028654">
    <property type="protein sequence ID" value="BEP28016.1"/>
    <property type="molecule type" value="Genomic_DNA"/>
</dbReference>
<keyword evidence="2" id="KW-1185">Reference proteome</keyword>
<evidence type="ECO:0000313" key="2">
    <source>
        <dbReference type="Proteomes" id="UP001321786"/>
    </source>
</evidence>
<evidence type="ECO:0000313" key="1">
    <source>
        <dbReference type="EMBL" id="BEP28016.1"/>
    </source>
</evidence>
<accession>A0AAU9E122</accession>
<evidence type="ECO:0008006" key="3">
    <source>
        <dbReference type="Google" id="ProtNLM"/>
    </source>
</evidence>
<gene>
    <name evidence="1" type="ORF">HLPR_03470</name>
</gene>
<reference evidence="1 2" key="1">
    <citation type="submission" date="2023-08" db="EMBL/GenBank/DDBJ databases">
        <title>Helicovermis profunda gen. nov., sp. nov., a novel mesophilic, fermentative bacterium within the Bacillota from a deep-sea hydrothermal vent chimney.</title>
        <authorList>
            <person name="Miyazaki U."/>
            <person name="Mizutani D."/>
            <person name="Hashimoto Y."/>
            <person name="Tame A."/>
            <person name="Sawayama S."/>
            <person name="Miyazaki J."/>
            <person name="Takai K."/>
            <person name="Nakagawa S."/>
        </authorList>
    </citation>
    <scope>NUCLEOTIDE SEQUENCE [LARGE SCALE GENOMIC DNA]</scope>
    <source>
        <strain evidence="1 2">S502</strain>
    </source>
</reference>
<name>A0AAU9E122_9FIRM</name>
<sequence>MKKLLITLLIGLLIVNLVGCTKKEVTVPLNTDNVNKESTKNVVESKVETSKDVQNEEQKNNVSYNLLDTVFENTDKNIIIHYPKMTGFKGELLQDYINQSLSNITNIYGNSEYYTDLKIAYEVTKQDNDILSVVFRGKGKFQKQKEFNILKSVNIDMKNSTNEINYDNLIKDDKQMRQILSKKISEKDSSDYFEAEKINIYYKNNQIVFFYMPLDDSAIDFIEIPVESKEIKGILNDNFGEKPAS</sequence>
<dbReference type="Proteomes" id="UP001321786">
    <property type="component" value="Chromosome"/>
</dbReference>
<proteinExistence type="predicted"/>
<dbReference type="AlphaFoldDB" id="A0AAU9E122"/>
<dbReference type="RefSeq" id="WP_338536367.1">
    <property type="nucleotide sequence ID" value="NZ_AP028654.1"/>
</dbReference>